<evidence type="ECO:0000256" key="1">
    <source>
        <dbReference type="ARBA" id="ARBA00022729"/>
    </source>
</evidence>
<evidence type="ECO:0000256" key="4">
    <source>
        <dbReference type="SAM" id="SignalP"/>
    </source>
</evidence>
<evidence type="ECO:0000256" key="3">
    <source>
        <dbReference type="SAM" id="Coils"/>
    </source>
</evidence>
<dbReference type="Gene3D" id="3.30.910.20">
    <property type="entry name" value="Skp domain"/>
    <property type="match status" value="1"/>
</dbReference>
<reference evidence="5 6" key="1">
    <citation type="submission" date="2023-03" db="EMBL/GenBank/DDBJ databases">
        <title>Draft genome sequence of Thalassotalea eurytherma JCM 18482T.</title>
        <authorList>
            <person name="Sawabe T."/>
        </authorList>
    </citation>
    <scope>NUCLEOTIDE SEQUENCE [LARGE SCALE GENOMIC DNA]</scope>
    <source>
        <strain evidence="5 6">JCM 18482</strain>
    </source>
</reference>
<protein>
    <submittedName>
        <fullName evidence="5">Molecular chaperone Skp</fullName>
    </submittedName>
</protein>
<feature type="coiled-coil region" evidence="3">
    <location>
        <begin position="49"/>
        <end position="102"/>
    </location>
</feature>
<evidence type="ECO:0000256" key="2">
    <source>
        <dbReference type="PIRNR" id="PIRNR002094"/>
    </source>
</evidence>
<evidence type="ECO:0000313" key="6">
    <source>
        <dbReference type="Proteomes" id="UP001157133"/>
    </source>
</evidence>
<dbReference type="PANTHER" id="PTHR35089">
    <property type="entry name" value="CHAPERONE PROTEIN SKP"/>
    <property type="match status" value="1"/>
</dbReference>
<sequence>MKKLFKTAAIAAVASTALLSTAAMAADQKLGVVNVQAIMKQLPQSAAMVQALNAEFKDETAEVAQIEKDIKYYQEKQKRDGALMSEKEKEELNKQIAELFQNYQTKGKALQQKIQMRQNEETNKILALVRQAVNNLADQEKFDIIVEQKAVVFAKPDADLTSKVVEQVSKLQ</sequence>
<accession>A0ABQ6GYD1</accession>
<comment type="caution">
    <text evidence="5">The sequence shown here is derived from an EMBL/GenBank/DDBJ whole genome shotgun (WGS) entry which is preliminary data.</text>
</comment>
<keyword evidence="6" id="KW-1185">Reference proteome</keyword>
<dbReference type="RefSeq" id="WP_284206275.1">
    <property type="nucleotide sequence ID" value="NZ_BSSU01000002.1"/>
</dbReference>
<keyword evidence="3" id="KW-0175">Coiled coil</keyword>
<dbReference type="InterPro" id="IPR024930">
    <property type="entry name" value="Skp_dom_sf"/>
</dbReference>
<dbReference type="PIRSF" id="PIRSF002094">
    <property type="entry name" value="OMP26_Skp"/>
    <property type="match status" value="1"/>
</dbReference>
<proteinExistence type="inferred from homology"/>
<comment type="similarity">
    <text evidence="2">Belongs to the skp family.</text>
</comment>
<dbReference type="Pfam" id="PF03938">
    <property type="entry name" value="OmpH"/>
    <property type="match status" value="1"/>
</dbReference>
<keyword evidence="1 4" id="KW-0732">Signal</keyword>
<gene>
    <name evidence="5" type="primary">skp</name>
    <name evidence="5" type="ORF">theurythT_04030</name>
</gene>
<dbReference type="SUPFAM" id="SSF111384">
    <property type="entry name" value="OmpH-like"/>
    <property type="match status" value="1"/>
</dbReference>
<organism evidence="5 6">
    <name type="scientific">Thalassotalea eurytherma</name>
    <dbReference type="NCBI Taxonomy" id="1144278"/>
    <lineage>
        <taxon>Bacteria</taxon>
        <taxon>Pseudomonadati</taxon>
        <taxon>Pseudomonadota</taxon>
        <taxon>Gammaproteobacteria</taxon>
        <taxon>Alteromonadales</taxon>
        <taxon>Colwelliaceae</taxon>
        <taxon>Thalassotalea</taxon>
    </lineage>
</organism>
<dbReference type="SMART" id="SM00935">
    <property type="entry name" value="OmpH"/>
    <property type="match status" value="1"/>
</dbReference>
<feature type="signal peptide" evidence="4">
    <location>
        <begin position="1"/>
        <end position="25"/>
    </location>
</feature>
<feature type="chain" id="PRO_5045716678" evidence="4">
    <location>
        <begin position="26"/>
        <end position="172"/>
    </location>
</feature>
<evidence type="ECO:0000313" key="5">
    <source>
        <dbReference type="EMBL" id="GLX80951.1"/>
    </source>
</evidence>
<dbReference type="Proteomes" id="UP001157133">
    <property type="component" value="Unassembled WGS sequence"/>
</dbReference>
<dbReference type="EMBL" id="BSSU01000002">
    <property type="protein sequence ID" value="GLX80951.1"/>
    <property type="molecule type" value="Genomic_DNA"/>
</dbReference>
<dbReference type="PANTHER" id="PTHR35089:SF1">
    <property type="entry name" value="CHAPERONE PROTEIN SKP"/>
    <property type="match status" value="1"/>
</dbReference>
<name>A0ABQ6GYD1_9GAMM</name>
<dbReference type="InterPro" id="IPR005632">
    <property type="entry name" value="Chaperone_Skp"/>
</dbReference>